<dbReference type="AlphaFoldDB" id="A0AAT9GAN0"/>
<reference evidence="1" key="1">
    <citation type="submission" date="2024-01" db="EMBL/GenBank/DDBJ databases">
        <title>Sequencing the genomes of a sandfly, Sergentomyia squamirostris, and its two endosymbionts.</title>
        <authorList>
            <person name="Itokawa K."/>
            <person name="Sanjoba C."/>
        </authorList>
    </citation>
    <scope>NUCLEOTIDE SEQUENCE</scope>
    <source>
        <strain evidence="1">RiSSQ</strain>
    </source>
</reference>
<dbReference type="Gene3D" id="1.10.10.10">
    <property type="entry name" value="Winged helix-like DNA-binding domain superfamily/Winged helix DNA-binding domain"/>
    <property type="match status" value="1"/>
</dbReference>
<evidence type="ECO:0008006" key="2">
    <source>
        <dbReference type="Google" id="ProtNLM"/>
    </source>
</evidence>
<dbReference type="EMBL" id="AP029170">
    <property type="protein sequence ID" value="BFD46761.1"/>
    <property type="molecule type" value="Genomic_DNA"/>
</dbReference>
<name>A0AAT9GAN0_9RICK</name>
<sequence length="70" mass="8254">MIRGFMFEVVIKLWKDGKSKKAISRAVNHDVKTVRKIIKLYEQQVTSGVSYKQRTSKLDNYHQTIQELIE</sequence>
<evidence type="ECO:0000313" key="1">
    <source>
        <dbReference type="EMBL" id="BFD46761.1"/>
    </source>
</evidence>
<gene>
    <name evidence="1" type="ORF">DMENIID0002_14070</name>
</gene>
<accession>A0AAT9GAN0</accession>
<proteinExistence type="predicted"/>
<dbReference type="InterPro" id="IPR036388">
    <property type="entry name" value="WH-like_DNA-bd_sf"/>
</dbReference>
<protein>
    <recommendedName>
        <fullName evidence="2">Transposase</fullName>
    </recommendedName>
</protein>
<organism evidence="1">
    <name type="scientific">Candidatus Tisiphia endosymbiont of Sergentomyia squamirostris</name>
    <dbReference type="NCBI Taxonomy" id="3113639"/>
    <lineage>
        <taxon>Bacteria</taxon>
        <taxon>Pseudomonadati</taxon>
        <taxon>Pseudomonadota</taxon>
        <taxon>Alphaproteobacteria</taxon>
        <taxon>Rickettsiales</taxon>
        <taxon>Rickettsiaceae</taxon>
        <taxon>Rickettsieae</taxon>
        <taxon>Candidatus Tisiphia</taxon>
    </lineage>
</organism>